<evidence type="ECO:0000256" key="1">
    <source>
        <dbReference type="PROSITE-ProRule" id="PRU00221"/>
    </source>
</evidence>
<dbReference type="PANTHER" id="PTHR44163">
    <property type="entry name" value="U3 SMALL NUCLEOLAR RNA-ASSOCIATED PROTEIN 4 HOMOLOG"/>
    <property type="match status" value="1"/>
</dbReference>
<feature type="region of interest" description="Disordered" evidence="2">
    <location>
        <begin position="584"/>
        <end position="617"/>
    </location>
</feature>
<accession>A0A8E5MFE1</accession>
<keyword evidence="1" id="KW-0853">WD repeat</keyword>
<proteinExistence type="predicted"/>
<dbReference type="SMART" id="SM00320">
    <property type="entry name" value="WD40"/>
    <property type="match status" value="7"/>
</dbReference>
<feature type="compositionally biased region" description="Basic and acidic residues" evidence="2">
    <location>
        <begin position="776"/>
        <end position="792"/>
    </location>
</feature>
<dbReference type="PROSITE" id="PS50082">
    <property type="entry name" value="WD_REPEATS_2"/>
    <property type="match status" value="1"/>
</dbReference>
<dbReference type="InterPro" id="IPR036322">
    <property type="entry name" value="WD40_repeat_dom_sf"/>
</dbReference>
<feature type="repeat" description="WD" evidence="1">
    <location>
        <begin position="272"/>
        <end position="304"/>
    </location>
</feature>
<dbReference type="GO" id="GO:0030686">
    <property type="term" value="C:90S preribosome"/>
    <property type="evidence" value="ECO:0007669"/>
    <property type="project" value="InterPro"/>
</dbReference>
<dbReference type="InterPro" id="IPR015943">
    <property type="entry name" value="WD40/YVTN_repeat-like_dom_sf"/>
</dbReference>
<dbReference type="KEGG" id="uvi:66062366"/>
<dbReference type="OrthoDB" id="8883818at2759"/>
<organism evidence="3 4">
    <name type="scientific">Ustilaginoidea virens</name>
    <name type="common">Rice false smut fungus</name>
    <name type="synonym">Villosiclava virens</name>
    <dbReference type="NCBI Taxonomy" id="1159556"/>
    <lineage>
        <taxon>Eukaryota</taxon>
        <taxon>Fungi</taxon>
        <taxon>Dikarya</taxon>
        <taxon>Ascomycota</taxon>
        <taxon>Pezizomycotina</taxon>
        <taxon>Sordariomycetes</taxon>
        <taxon>Hypocreomycetidae</taxon>
        <taxon>Hypocreales</taxon>
        <taxon>Clavicipitaceae</taxon>
        <taxon>Ustilaginoidea</taxon>
    </lineage>
</organism>
<keyword evidence="4" id="KW-1185">Reference proteome</keyword>
<dbReference type="RefSeq" id="XP_042995020.1">
    <property type="nucleotide sequence ID" value="XM_043139086.1"/>
</dbReference>
<dbReference type="EMBL" id="CP072753">
    <property type="protein sequence ID" value="QUC17347.1"/>
    <property type="molecule type" value="Genomic_DNA"/>
</dbReference>
<evidence type="ECO:0000256" key="2">
    <source>
        <dbReference type="SAM" id="MobiDB-lite"/>
    </source>
</evidence>
<dbReference type="InterPro" id="IPR001680">
    <property type="entry name" value="WD40_rpt"/>
</dbReference>
<dbReference type="AlphaFoldDB" id="A0A8E5MFE1"/>
<gene>
    <name evidence="3" type="ORF">UV8b_01588</name>
</gene>
<feature type="compositionally biased region" description="Acidic residues" evidence="2">
    <location>
        <begin position="793"/>
        <end position="803"/>
    </location>
</feature>
<evidence type="ECO:0000313" key="3">
    <source>
        <dbReference type="EMBL" id="QUC17347.1"/>
    </source>
</evidence>
<dbReference type="GO" id="GO:0034455">
    <property type="term" value="C:t-UTP complex"/>
    <property type="evidence" value="ECO:0007669"/>
    <property type="project" value="TreeGrafter"/>
</dbReference>
<name>A0A8E5MFE1_USTVR</name>
<evidence type="ECO:0008006" key="5">
    <source>
        <dbReference type="Google" id="ProtNLM"/>
    </source>
</evidence>
<protein>
    <recommendedName>
        <fullName evidence="5">Wdr1p</fullName>
    </recommendedName>
</protein>
<sequence>MDVHRCRFVPYQPSAINAVAFSHPKAKSTKHNSVARLAVGRANGDIEIWNPSSGTWLQELIIRGGKDRSIDGLVWVNEPDQDLGDGRIVIGKSRLFSIGYTSTVTEWDLEKGKPRRHASGQHGDIWCIAAQPQGEKPQNSGAMTGQEALHSNKLVAGTIDGELVMYSLEDDDLRFQRSLVKSPTKKAQMVSITFQSRKVVIVGCSDSTIRAYDITKGHMLRRMTLGSDLIGGSKDIIVWSVKCLPNGNIVSGDSTGQLCIWDGKTYTQAQRIQSHKSDVLSLAISADGAAIMSGGMDRRTILYQQNAGAGQRWGKVWGRRYHDHDVKTMATFEHGRFSVVVSGGPDANLMIVPLKEMGRENHRMMSNLPQQPPVISATKARFIVSWWEREVHIWILRKSAVELQLSPNEGVDINQNRKLLKTIVVKGDSNVSSATINQDGTLLFVCTATDVKAFKLVHQDPVKASDVRLSTVELPAKLSHLGATQLRLSPDSRWLCVVKEGSRVLLARLEDMSADSQAPSVKLQRLSRLRRLVPRYILNGGLGSYDRNITQISFSADSSMMAVADLAGYIDTWVLRDAHQRLQKNQEDDVAEKTANVASDSDASSEDDDAVASDGHDEWIRNPNAKLIPKLPASPMVLSFSNHVPGPEGSANDDGSADYILAAITSSWNILAFHPRQGSLTPWSRRHPRKSLPGSIRDLLDLPKGVMWQESRMWVYGVSFLLMLDMGQDLPLSSQLEGSDSQLAQGMKRKRVGLSTGAGGKMGRESLMPSQIRKHGANDKWEDIDVAEKPEVDESDSDDDMPDVDTRPSRLSPAANGEEDVILPTTEIATNEPKKWWMTYKYRPILGIVPLSSASKDLEVALVERPTWDIDMAERYFGEEEWER</sequence>
<dbReference type="GO" id="GO:0000462">
    <property type="term" value="P:maturation of SSU-rRNA from tricistronic rRNA transcript (SSU-rRNA, 5.8S rRNA, LSU-rRNA)"/>
    <property type="evidence" value="ECO:0007669"/>
    <property type="project" value="InterPro"/>
</dbReference>
<dbReference type="InterPro" id="IPR046351">
    <property type="entry name" value="UTP4"/>
</dbReference>
<dbReference type="Proteomes" id="UP000027002">
    <property type="component" value="Chromosome 1"/>
</dbReference>
<dbReference type="GeneID" id="66062366"/>
<feature type="region of interest" description="Disordered" evidence="2">
    <location>
        <begin position="741"/>
        <end position="819"/>
    </location>
</feature>
<dbReference type="GO" id="GO:0032040">
    <property type="term" value="C:small-subunit processome"/>
    <property type="evidence" value="ECO:0007669"/>
    <property type="project" value="TreeGrafter"/>
</dbReference>
<reference evidence="3" key="1">
    <citation type="submission" date="2020-03" db="EMBL/GenBank/DDBJ databases">
        <title>A mixture of massive structural variations and highly conserved coding sequences in Ustilaginoidea virens genome.</title>
        <authorList>
            <person name="Zhang K."/>
            <person name="Zhao Z."/>
            <person name="Zhang Z."/>
            <person name="Li Y."/>
            <person name="Hsiang T."/>
            <person name="Sun W."/>
        </authorList>
    </citation>
    <scope>NUCLEOTIDE SEQUENCE</scope>
    <source>
        <strain evidence="3">UV-8b</strain>
    </source>
</reference>
<dbReference type="SUPFAM" id="SSF50978">
    <property type="entry name" value="WD40 repeat-like"/>
    <property type="match status" value="2"/>
</dbReference>
<evidence type="ECO:0000313" key="4">
    <source>
        <dbReference type="Proteomes" id="UP000027002"/>
    </source>
</evidence>
<dbReference type="Pfam" id="PF00400">
    <property type="entry name" value="WD40"/>
    <property type="match status" value="1"/>
</dbReference>
<dbReference type="GO" id="GO:0003723">
    <property type="term" value="F:RNA binding"/>
    <property type="evidence" value="ECO:0007669"/>
    <property type="project" value="TreeGrafter"/>
</dbReference>
<dbReference type="Gene3D" id="2.130.10.10">
    <property type="entry name" value="YVTN repeat-like/Quinoprotein amine dehydrogenase"/>
    <property type="match status" value="3"/>
</dbReference>
<dbReference type="PANTHER" id="PTHR44163:SF1">
    <property type="entry name" value="U3 SMALL NUCLEOLAR RNA-ASSOCIATED PROTEIN 4 HOMOLOG"/>
    <property type="match status" value="1"/>
</dbReference>